<organism evidence="3 4">
    <name type="scientific">Haladaptatus litoreus</name>
    <dbReference type="NCBI Taxonomy" id="553468"/>
    <lineage>
        <taxon>Archaea</taxon>
        <taxon>Methanobacteriati</taxon>
        <taxon>Methanobacteriota</taxon>
        <taxon>Stenosarchaea group</taxon>
        <taxon>Halobacteria</taxon>
        <taxon>Halobacteriales</taxon>
        <taxon>Haladaptataceae</taxon>
        <taxon>Haladaptatus</taxon>
    </lineage>
</organism>
<dbReference type="RefSeq" id="WP_076430902.1">
    <property type="nucleotide sequence ID" value="NZ_FTNO01000002.1"/>
</dbReference>
<evidence type="ECO:0000256" key="1">
    <source>
        <dbReference type="SAM" id="Phobius"/>
    </source>
</evidence>
<protein>
    <recommendedName>
        <fullName evidence="2">DUF7981 domain-containing protein</fullName>
    </recommendedName>
</protein>
<evidence type="ECO:0000259" key="2">
    <source>
        <dbReference type="Pfam" id="PF25938"/>
    </source>
</evidence>
<dbReference type="InterPro" id="IPR058287">
    <property type="entry name" value="DUF7981"/>
</dbReference>
<feature type="domain" description="DUF7981" evidence="2">
    <location>
        <begin position="1"/>
        <end position="60"/>
    </location>
</feature>
<evidence type="ECO:0000313" key="3">
    <source>
        <dbReference type="EMBL" id="SIR58200.1"/>
    </source>
</evidence>
<feature type="transmembrane region" description="Helical" evidence="1">
    <location>
        <begin position="41"/>
        <end position="61"/>
    </location>
</feature>
<name>A0A1N7C3P3_9EURY</name>
<keyword evidence="1" id="KW-0472">Membrane</keyword>
<evidence type="ECO:0000313" key="4">
    <source>
        <dbReference type="Proteomes" id="UP000186914"/>
    </source>
</evidence>
<dbReference type="OrthoDB" id="377393at2157"/>
<proteinExistence type="predicted"/>
<dbReference type="Pfam" id="PF25938">
    <property type="entry name" value="DUF7981"/>
    <property type="match status" value="1"/>
</dbReference>
<sequence>MHPRVKASLLWGVVGLLSFLVLLQGYELFTEYRYSIGLKVGMALLVTVGASVSTYVADGVLD</sequence>
<gene>
    <name evidence="3" type="ORF">SAMN05421858_2942</name>
</gene>
<dbReference type="AlphaFoldDB" id="A0A1N7C3P3"/>
<dbReference type="EMBL" id="FTNO01000002">
    <property type="protein sequence ID" value="SIR58200.1"/>
    <property type="molecule type" value="Genomic_DNA"/>
</dbReference>
<accession>A0A1N7C3P3</accession>
<keyword evidence="1" id="KW-0812">Transmembrane</keyword>
<dbReference type="Proteomes" id="UP000186914">
    <property type="component" value="Unassembled WGS sequence"/>
</dbReference>
<keyword evidence="1" id="KW-1133">Transmembrane helix</keyword>
<reference evidence="4" key="1">
    <citation type="submission" date="2017-01" db="EMBL/GenBank/DDBJ databases">
        <authorList>
            <person name="Varghese N."/>
            <person name="Submissions S."/>
        </authorList>
    </citation>
    <scope>NUCLEOTIDE SEQUENCE [LARGE SCALE GENOMIC DNA]</scope>
    <source>
        <strain evidence="4">CGMCC 1.7737</strain>
    </source>
</reference>
<keyword evidence="4" id="KW-1185">Reference proteome</keyword>